<dbReference type="GO" id="GO:0047922">
    <property type="term" value="F:gentisate 1,2-dioxygenase activity"/>
    <property type="evidence" value="ECO:0007669"/>
    <property type="project" value="UniProtKB-EC"/>
</dbReference>
<dbReference type="CDD" id="cd02216">
    <property type="entry name" value="cupin_GDO-like_N"/>
    <property type="match status" value="1"/>
</dbReference>
<dbReference type="RefSeq" id="WP_236702170.1">
    <property type="nucleotide sequence ID" value="NZ_CP010537.1"/>
</dbReference>
<dbReference type="InterPro" id="IPR013096">
    <property type="entry name" value="Cupin_2"/>
</dbReference>
<feature type="domain" description="Cupin type-2" evidence="3">
    <location>
        <begin position="104"/>
        <end position="170"/>
    </location>
</feature>
<dbReference type="SUPFAM" id="SSF51182">
    <property type="entry name" value="RmlC-like cupins"/>
    <property type="match status" value="1"/>
</dbReference>
<dbReference type="Pfam" id="PF07883">
    <property type="entry name" value="Cupin_2"/>
    <property type="match status" value="1"/>
</dbReference>
<dbReference type="Gene3D" id="2.60.120.10">
    <property type="entry name" value="Jelly Rolls"/>
    <property type="match status" value="1"/>
</dbReference>
<organism evidence="4 5">
    <name type="scientific">Cupriavidus basilensis</name>
    <dbReference type="NCBI Taxonomy" id="68895"/>
    <lineage>
        <taxon>Bacteria</taxon>
        <taxon>Pseudomonadati</taxon>
        <taxon>Pseudomonadota</taxon>
        <taxon>Betaproteobacteria</taxon>
        <taxon>Burkholderiales</taxon>
        <taxon>Burkholderiaceae</taxon>
        <taxon>Cupriavidus</taxon>
    </lineage>
</organism>
<evidence type="ECO:0000256" key="1">
    <source>
        <dbReference type="ARBA" id="ARBA00022964"/>
    </source>
</evidence>
<evidence type="ECO:0000256" key="2">
    <source>
        <dbReference type="ARBA" id="ARBA00023002"/>
    </source>
</evidence>
<dbReference type="InterPro" id="IPR047183">
    <property type="entry name" value="GDO-like"/>
</dbReference>
<name>A0A0C4YH40_9BURK</name>
<dbReference type="KEGG" id="cbw:RR42_s0702"/>
<dbReference type="PANTHER" id="PTHR41517:SF1">
    <property type="entry name" value="CUPIN"/>
    <property type="match status" value="1"/>
</dbReference>
<proteinExistence type="predicted"/>
<sequence>MSEILQDVSIADYDAIRDVDELVRAIDSRDCTPGWVQRSEPLMWATPRSRFVPAHWRYAEMRSALVAAGRVIGTDLAERRNFILRNPIPGNDFATTRTLVGAYQSILPGEKARSHRHSSHALRVIIESHGSYSVVNGKRHPMESGDIVLTPGGYWHGHGHDGDEQAFWFDCLDLPLVHLLEPMTVQEHPLQWEADVEEVIESPMRLSWSGTLSKLAQCVDEDRHFGNTVDLTSEQMSTITIKVHEWTAGWKNDPYRQRTNTIYVVLRGNGRSVIGDSHFEWGFGDVIAVPMNVRVAHAVDQNAILVALSDEGLMKHCGYYALEDCE</sequence>
<accession>A0A0C4YH40</accession>
<dbReference type="PANTHER" id="PTHR41517">
    <property type="entry name" value="1,2-DIOXYGENASE PROTEIN-RELATED"/>
    <property type="match status" value="1"/>
</dbReference>
<evidence type="ECO:0000313" key="4">
    <source>
        <dbReference type="EMBL" id="AJG22293.1"/>
    </source>
</evidence>
<reference evidence="4 5" key="1">
    <citation type="journal article" date="2015" name="Genome Announc.">
        <title>Complete Genome Sequence of Cupriavidus basilensis 4G11, Isolated from the Oak Ridge Field Research Center Site.</title>
        <authorList>
            <person name="Ray J."/>
            <person name="Waters R.J."/>
            <person name="Skerker J.M."/>
            <person name="Kuehl J.V."/>
            <person name="Price M.N."/>
            <person name="Huang J."/>
            <person name="Chakraborty R."/>
            <person name="Arkin A.P."/>
            <person name="Deutschbauer A."/>
        </authorList>
    </citation>
    <scope>NUCLEOTIDE SEQUENCE [LARGE SCALE GENOMIC DNA]</scope>
    <source>
        <strain evidence="4">4G11</strain>
    </source>
</reference>
<keyword evidence="5" id="KW-1185">Reference proteome</keyword>
<dbReference type="Proteomes" id="UP000031843">
    <property type="component" value="Chromosome secondary"/>
</dbReference>
<evidence type="ECO:0000313" key="5">
    <source>
        <dbReference type="Proteomes" id="UP000031843"/>
    </source>
</evidence>
<dbReference type="EC" id="1.13.11.4" evidence="4"/>
<keyword evidence="1 4" id="KW-0223">Dioxygenase</keyword>
<keyword evidence="2 4" id="KW-0560">Oxidoreductase</keyword>
<dbReference type="AlphaFoldDB" id="A0A0C4YH40"/>
<dbReference type="InterPro" id="IPR011051">
    <property type="entry name" value="RmlC_Cupin_sf"/>
</dbReference>
<gene>
    <name evidence="4" type="ORF">RR42_s0702</name>
</gene>
<evidence type="ECO:0000259" key="3">
    <source>
        <dbReference type="Pfam" id="PF07883"/>
    </source>
</evidence>
<protein>
    <submittedName>
        <fullName evidence="4">Gentisate 1,2-dioxygenase</fullName>
        <ecNumber evidence="4">1.13.11.4</ecNumber>
    </submittedName>
</protein>
<dbReference type="STRING" id="68895.RR42_s0702"/>
<dbReference type="InterPro" id="IPR014710">
    <property type="entry name" value="RmlC-like_jellyroll"/>
</dbReference>
<dbReference type="EMBL" id="CP010537">
    <property type="protein sequence ID" value="AJG22293.1"/>
    <property type="molecule type" value="Genomic_DNA"/>
</dbReference>